<keyword evidence="3" id="KW-0489">Methyltransferase</keyword>
<dbReference type="PANTHER" id="PTHR42933">
    <property type="entry name" value="SLR6095 PROTEIN"/>
    <property type="match status" value="1"/>
</dbReference>
<keyword evidence="4" id="KW-0808">Transferase</keyword>
<keyword evidence="6" id="KW-0680">Restriction system</keyword>
<accession>A0A1I7M3M1</accession>
<evidence type="ECO:0000259" key="9">
    <source>
        <dbReference type="Pfam" id="PF12161"/>
    </source>
</evidence>
<evidence type="ECO:0000256" key="4">
    <source>
        <dbReference type="ARBA" id="ARBA00022679"/>
    </source>
</evidence>
<dbReference type="InterPro" id="IPR003356">
    <property type="entry name" value="DNA_methylase_A-5"/>
</dbReference>
<dbReference type="Gene3D" id="1.20.1260.30">
    <property type="match status" value="1"/>
</dbReference>
<evidence type="ECO:0000313" key="10">
    <source>
        <dbReference type="EMBL" id="SFV16551.1"/>
    </source>
</evidence>
<keyword evidence="5" id="KW-0949">S-adenosyl-L-methionine</keyword>
<evidence type="ECO:0000256" key="2">
    <source>
        <dbReference type="ARBA" id="ARBA00011900"/>
    </source>
</evidence>
<dbReference type="GO" id="GO:0008170">
    <property type="term" value="F:N-methyltransferase activity"/>
    <property type="evidence" value="ECO:0007669"/>
    <property type="project" value="InterPro"/>
</dbReference>
<organism evidence="10 11">
    <name type="scientific">Pseudoduganella namucuonensis</name>
    <dbReference type="NCBI Taxonomy" id="1035707"/>
    <lineage>
        <taxon>Bacteria</taxon>
        <taxon>Pseudomonadati</taxon>
        <taxon>Pseudomonadota</taxon>
        <taxon>Betaproteobacteria</taxon>
        <taxon>Burkholderiales</taxon>
        <taxon>Oxalobacteraceae</taxon>
        <taxon>Telluria group</taxon>
        <taxon>Pseudoduganella</taxon>
    </lineage>
</organism>
<dbReference type="EC" id="2.1.1.72" evidence="2"/>
<evidence type="ECO:0000313" key="11">
    <source>
        <dbReference type="Proteomes" id="UP000199391"/>
    </source>
</evidence>
<dbReference type="OrthoDB" id="9784823at2"/>
<dbReference type="PRINTS" id="PR00507">
    <property type="entry name" value="N12N6MTFRASE"/>
</dbReference>
<dbReference type="Pfam" id="PF12161">
    <property type="entry name" value="HsdM_N"/>
    <property type="match status" value="1"/>
</dbReference>
<dbReference type="GO" id="GO:0009007">
    <property type="term" value="F:site-specific DNA-methyltransferase (adenine-specific) activity"/>
    <property type="evidence" value="ECO:0007669"/>
    <property type="project" value="UniProtKB-EC"/>
</dbReference>
<name>A0A1I7M3M1_9BURK</name>
<dbReference type="InterPro" id="IPR029063">
    <property type="entry name" value="SAM-dependent_MTases_sf"/>
</dbReference>
<evidence type="ECO:0000256" key="3">
    <source>
        <dbReference type="ARBA" id="ARBA00022603"/>
    </source>
</evidence>
<dbReference type="Proteomes" id="UP000199391">
    <property type="component" value="Unassembled WGS sequence"/>
</dbReference>
<evidence type="ECO:0000259" key="8">
    <source>
        <dbReference type="Pfam" id="PF02384"/>
    </source>
</evidence>
<dbReference type="InterPro" id="IPR022749">
    <property type="entry name" value="D12N6_MeTrfase_N"/>
</dbReference>
<dbReference type="GO" id="GO:0009307">
    <property type="term" value="P:DNA restriction-modification system"/>
    <property type="evidence" value="ECO:0007669"/>
    <property type="project" value="UniProtKB-KW"/>
</dbReference>
<keyword evidence="11" id="KW-1185">Reference proteome</keyword>
<dbReference type="InterPro" id="IPR002052">
    <property type="entry name" value="DNA_methylase_N6_adenine_CS"/>
</dbReference>
<dbReference type="Gene3D" id="3.40.50.150">
    <property type="entry name" value="Vaccinia Virus protein VP39"/>
    <property type="match status" value="1"/>
</dbReference>
<comment type="catalytic activity">
    <reaction evidence="7">
        <text>a 2'-deoxyadenosine in DNA + S-adenosyl-L-methionine = an N(6)-methyl-2'-deoxyadenosine in DNA + S-adenosyl-L-homocysteine + H(+)</text>
        <dbReference type="Rhea" id="RHEA:15197"/>
        <dbReference type="Rhea" id="RHEA-COMP:12418"/>
        <dbReference type="Rhea" id="RHEA-COMP:12419"/>
        <dbReference type="ChEBI" id="CHEBI:15378"/>
        <dbReference type="ChEBI" id="CHEBI:57856"/>
        <dbReference type="ChEBI" id="CHEBI:59789"/>
        <dbReference type="ChEBI" id="CHEBI:90615"/>
        <dbReference type="ChEBI" id="CHEBI:90616"/>
        <dbReference type="EC" id="2.1.1.72"/>
    </reaction>
</comment>
<dbReference type="InterPro" id="IPR051537">
    <property type="entry name" value="DNA_Adenine_Mtase"/>
</dbReference>
<dbReference type="AlphaFoldDB" id="A0A1I7M3M1"/>
<dbReference type="PROSITE" id="PS00092">
    <property type="entry name" value="N6_MTASE"/>
    <property type="match status" value="1"/>
</dbReference>
<protein>
    <recommendedName>
        <fullName evidence="2">site-specific DNA-methyltransferase (adenine-specific)</fullName>
        <ecNumber evidence="2">2.1.1.72</ecNumber>
    </recommendedName>
</protein>
<dbReference type="GO" id="GO:0032259">
    <property type="term" value="P:methylation"/>
    <property type="evidence" value="ECO:0007669"/>
    <property type="project" value="UniProtKB-KW"/>
</dbReference>
<feature type="domain" description="DNA methylase adenine-specific" evidence="8">
    <location>
        <begin position="123"/>
        <end position="404"/>
    </location>
</feature>
<dbReference type="STRING" id="1035707.SAMN05216552_105311"/>
<dbReference type="InterPro" id="IPR038333">
    <property type="entry name" value="T1MK-like_N_sf"/>
</dbReference>
<evidence type="ECO:0000256" key="7">
    <source>
        <dbReference type="ARBA" id="ARBA00047942"/>
    </source>
</evidence>
<proteinExistence type="inferred from homology"/>
<comment type="similarity">
    <text evidence="1">Belongs to the N(4)/N(6)-methyltransferase family.</text>
</comment>
<dbReference type="SUPFAM" id="SSF53335">
    <property type="entry name" value="S-adenosyl-L-methionine-dependent methyltransferases"/>
    <property type="match status" value="1"/>
</dbReference>
<evidence type="ECO:0000256" key="1">
    <source>
        <dbReference type="ARBA" id="ARBA00006594"/>
    </source>
</evidence>
<gene>
    <name evidence="10" type="ORF">SAMN05216552_105311</name>
</gene>
<evidence type="ECO:0000256" key="6">
    <source>
        <dbReference type="ARBA" id="ARBA00022747"/>
    </source>
</evidence>
<reference evidence="11" key="1">
    <citation type="submission" date="2016-10" db="EMBL/GenBank/DDBJ databases">
        <authorList>
            <person name="Varghese N."/>
            <person name="Submissions S."/>
        </authorList>
    </citation>
    <scope>NUCLEOTIDE SEQUENCE [LARGE SCALE GENOMIC DNA]</scope>
    <source>
        <strain evidence="11">CGMCC 1.11014</strain>
    </source>
</reference>
<evidence type="ECO:0000256" key="5">
    <source>
        <dbReference type="ARBA" id="ARBA00022691"/>
    </source>
</evidence>
<dbReference type="GO" id="GO:0003677">
    <property type="term" value="F:DNA binding"/>
    <property type="evidence" value="ECO:0007669"/>
    <property type="project" value="InterPro"/>
</dbReference>
<sequence>MRNNDIVQKLWGMCDILRDDGINYSDYVSELVLLLFIKMESENIENGILKEHKLPEYARWKQLAAPSNDDVLLRYRKILNLLSESSDRVLAEIYSNAHTKIKESRHLEQLISGIDAIDWFSVKKDGLGDVYEGLLEKNASEIKSGAGQYFTPRPLIDSIIEVLSPKVGEVIQDPAAGTGGFLIAAASYIRAKGNQAKEISTKEKNFQKRHAYIGMELVVETRRLALMNCLLHGIDGDGEGVVRLGNTLGSAGTLLPRADVILSNPPFGTAKGGGGATREDLLFSTVNKQLAFLEHIYRSLKNGGRAAVVVPDNVLFDGGVGAEIRNDLMNKCRLHTILRLPTGIFYAQGVKTNVLFFNKVSDNAKNSTTKVWIYDMRTNMPKFNKRDPFSREHFSDFEDAYGDDPLGNSPRTETGIDGRFRCFDIEKLLDEGRGLDAIWIKDSNVENAEDLPEPAILAQEAIDELEAALLDLNSILGHLGEDIVQ</sequence>
<dbReference type="Pfam" id="PF02384">
    <property type="entry name" value="N6_Mtase"/>
    <property type="match status" value="1"/>
</dbReference>
<dbReference type="PANTHER" id="PTHR42933:SF4">
    <property type="entry name" value="TYPE I RESTRICTION ENZYME ECOKI METHYLASE SUBUNIT"/>
    <property type="match status" value="1"/>
</dbReference>
<feature type="domain" description="N6 adenine-specific DNA methyltransferase N-terminal" evidence="9">
    <location>
        <begin position="7"/>
        <end position="112"/>
    </location>
</feature>
<dbReference type="EMBL" id="FPBO01000053">
    <property type="protein sequence ID" value="SFV16551.1"/>
    <property type="molecule type" value="Genomic_DNA"/>
</dbReference>